<dbReference type="Proteomes" id="UP000585272">
    <property type="component" value="Unassembled WGS sequence"/>
</dbReference>
<evidence type="ECO:0000259" key="9">
    <source>
        <dbReference type="Pfam" id="PF02811"/>
    </source>
</evidence>
<reference evidence="10 11" key="1">
    <citation type="submission" date="2020-08" db="EMBL/GenBank/DDBJ databases">
        <title>Genomic Encyclopedia of Archaeal and Bacterial Type Strains, Phase II (KMG-II): from individual species to whole genera.</title>
        <authorList>
            <person name="Goeker M."/>
        </authorList>
    </citation>
    <scope>NUCLEOTIDE SEQUENCE [LARGE SCALE GENOMIC DNA]</scope>
    <source>
        <strain evidence="10 11">DSM 23288</strain>
    </source>
</reference>
<dbReference type="NCBIfam" id="TIGR01856">
    <property type="entry name" value="hisJ_fam"/>
    <property type="match status" value="1"/>
</dbReference>
<dbReference type="UniPathway" id="UPA00031">
    <property type="reaction ID" value="UER00013"/>
</dbReference>
<dbReference type="InterPro" id="IPR004013">
    <property type="entry name" value="PHP_dom"/>
</dbReference>
<dbReference type="SUPFAM" id="SSF89550">
    <property type="entry name" value="PHP domain-like"/>
    <property type="match status" value="1"/>
</dbReference>
<dbReference type="InterPro" id="IPR016195">
    <property type="entry name" value="Pol/histidinol_Pase-like"/>
</dbReference>
<protein>
    <recommendedName>
        <fullName evidence="3 8">Histidinol-phosphatase</fullName>
        <shortName evidence="8">HolPase</shortName>
        <ecNumber evidence="3 8">3.1.3.15</ecNumber>
    </recommendedName>
</protein>
<evidence type="ECO:0000256" key="8">
    <source>
        <dbReference type="RuleBase" id="RU366003"/>
    </source>
</evidence>
<evidence type="ECO:0000256" key="6">
    <source>
        <dbReference type="ARBA" id="ARBA00023102"/>
    </source>
</evidence>
<organism evidence="10 11">
    <name type="scientific">Conexibacter arvalis</name>
    <dbReference type="NCBI Taxonomy" id="912552"/>
    <lineage>
        <taxon>Bacteria</taxon>
        <taxon>Bacillati</taxon>
        <taxon>Actinomycetota</taxon>
        <taxon>Thermoleophilia</taxon>
        <taxon>Solirubrobacterales</taxon>
        <taxon>Conexibacteraceae</taxon>
        <taxon>Conexibacter</taxon>
    </lineage>
</organism>
<comment type="caution">
    <text evidence="10">The sequence shown here is derived from an EMBL/GenBank/DDBJ whole genome shotgun (WGS) entry which is preliminary data.</text>
</comment>
<dbReference type="GO" id="GO:0005737">
    <property type="term" value="C:cytoplasm"/>
    <property type="evidence" value="ECO:0007669"/>
    <property type="project" value="TreeGrafter"/>
</dbReference>
<evidence type="ECO:0000256" key="3">
    <source>
        <dbReference type="ARBA" id="ARBA00013085"/>
    </source>
</evidence>
<accession>A0A840IE50</accession>
<evidence type="ECO:0000256" key="5">
    <source>
        <dbReference type="ARBA" id="ARBA00022801"/>
    </source>
</evidence>
<dbReference type="NCBIfam" id="NF005596">
    <property type="entry name" value="PRK07328.1"/>
    <property type="match status" value="1"/>
</dbReference>
<evidence type="ECO:0000256" key="7">
    <source>
        <dbReference type="ARBA" id="ARBA00049158"/>
    </source>
</evidence>
<comment type="pathway">
    <text evidence="1 8">Amino-acid biosynthesis; L-histidine biosynthesis; L-histidine from 5-phospho-alpha-D-ribose 1-diphosphate: step 8/9.</text>
</comment>
<comment type="similarity">
    <text evidence="2 8">Belongs to the PHP hydrolase family. HisK subfamily.</text>
</comment>
<dbReference type="EC" id="3.1.3.15" evidence="3 8"/>
<name>A0A840IE50_9ACTN</name>
<dbReference type="CDD" id="cd12110">
    <property type="entry name" value="PHP_HisPPase_Hisj_like"/>
    <property type="match status" value="1"/>
</dbReference>
<feature type="domain" description="PHP" evidence="9">
    <location>
        <begin position="27"/>
        <end position="206"/>
    </location>
</feature>
<dbReference type="GO" id="GO:0000105">
    <property type="term" value="P:L-histidine biosynthetic process"/>
    <property type="evidence" value="ECO:0007669"/>
    <property type="project" value="UniProtKB-UniRule"/>
</dbReference>
<dbReference type="Pfam" id="PF02811">
    <property type="entry name" value="PHP"/>
    <property type="match status" value="1"/>
</dbReference>
<evidence type="ECO:0000256" key="2">
    <source>
        <dbReference type="ARBA" id="ARBA00009152"/>
    </source>
</evidence>
<dbReference type="GO" id="GO:0004401">
    <property type="term" value="F:histidinol-phosphatase activity"/>
    <property type="evidence" value="ECO:0007669"/>
    <property type="project" value="UniProtKB-UniRule"/>
</dbReference>
<evidence type="ECO:0000256" key="1">
    <source>
        <dbReference type="ARBA" id="ARBA00004970"/>
    </source>
</evidence>
<dbReference type="Gene3D" id="3.20.20.140">
    <property type="entry name" value="Metal-dependent hydrolases"/>
    <property type="match status" value="1"/>
</dbReference>
<keyword evidence="6 8" id="KW-0368">Histidine biosynthesis</keyword>
<gene>
    <name evidence="10" type="ORF">BDZ31_002201</name>
</gene>
<dbReference type="PANTHER" id="PTHR21039">
    <property type="entry name" value="HISTIDINOL PHOSPHATASE-RELATED"/>
    <property type="match status" value="1"/>
</dbReference>
<dbReference type="RefSeq" id="WP_183341927.1">
    <property type="nucleotide sequence ID" value="NZ_JACHNU010000002.1"/>
</dbReference>
<dbReference type="EMBL" id="JACHNU010000002">
    <property type="protein sequence ID" value="MBB4662615.1"/>
    <property type="molecule type" value="Genomic_DNA"/>
</dbReference>
<keyword evidence="4 8" id="KW-0028">Amino-acid biosynthesis</keyword>
<evidence type="ECO:0000313" key="10">
    <source>
        <dbReference type="EMBL" id="MBB4662615.1"/>
    </source>
</evidence>
<dbReference type="InterPro" id="IPR010140">
    <property type="entry name" value="Histidinol_P_phosphatase_HisJ"/>
</dbReference>
<comment type="catalytic activity">
    <reaction evidence="7 8">
        <text>L-histidinol phosphate + H2O = L-histidinol + phosphate</text>
        <dbReference type="Rhea" id="RHEA:14465"/>
        <dbReference type="ChEBI" id="CHEBI:15377"/>
        <dbReference type="ChEBI" id="CHEBI:43474"/>
        <dbReference type="ChEBI" id="CHEBI:57699"/>
        <dbReference type="ChEBI" id="CHEBI:57980"/>
        <dbReference type="EC" id="3.1.3.15"/>
    </reaction>
</comment>
<keyword evidence="11" id="KW-1185">Reference proteome</keyword>
<evidence type="ECO:0000256" key="4">
    <source>
        <dbReference type="ARBA" id="ARBA00022605"/>
    </source>
</evidence>
<proteinExistence type="inferred from homology"/>
<dbReference type="AlphaFoldDB" id="A0A840IE50"/>
<dbReference type="PANTHER" id="PTHR21039:SF0">
    <property type="entry name" value="HISTIDINOL-PHOSPHATASE"/>
    <property type="match status" value="1"/>
</dbReference>
<sequence length="279" mass="32044">MLTDYHVHLRPDEPGTTADKYFVPANAERYREAASERGIAELGVSEHIYRFKQALEVWQHPFWQSQAREDIDAYCQFVREQTDLKLGIEADFIPGREDQMGNLLEAREWDYVVGSVHFVRDHAVDMPGDWDVWRTTFESPEKVWRRYFETLGECARSGLYDILAHPDLVKVWGKDRPRPDGDLRRYYELALEGIVESGIAVEVSTAGLRKPVGERYPAAAFLEMLLEAGCPVALSSDAHLPEHVGWDYEQTVEWLAGFGVTELAVFEKRQRRMEPIGPS</sequence>
<keyword evidence="5 8" id="KW-0378">Hydrolase</keyword>
<evidence type="ECO:0000313" key="11">
    <source>
        <dbReference type="Proteomes" id="UP000585272"/>
    </source>
</evidence>